<dbReference type="InterPro" id="IPR011251">
    <property type="entry name" value="Luciferase-like_dom"/>
</dbReference>
<accession>A0A839E6G5</accession>
<dbReference type="GO" id="GO:0016705">
    <property type="term" value="F:oxidoreductase activity, acting on paired donors, with incorporation or reduction of molecular oxygen"/>
    <property type="evidence" value="ECO:0007669"/>
    <property type="project" value="InterPro"/>
</dbReference>
<dbReference type="InterPro" id="IPR036661">
    <property type="entry name" value="Luciferase-like_sf"/>
</dbReference>
<dbReference type="SUPFAM" id="SSF51679">
    <property type="entry name" value="Bacterial luciferase-like"/>
    <property type="match status" value="1"/>
</dbReference>
<dbReference type="EMBL" id="JACGWZ010000005">
    <property type="protein sequence ID" value="MBA8826478.1"/>
    <property type="molecule type" value="Genomic_DNA"/>
</dbReference>
<reference evidence="3 4" key="1">
    <citation type="submission" date="2020-07" db="EMBL/GenBank/DDBJ databases">
        <title>Sequencing the genomes of 1000 actinobacteria strains.</title>
        <authorList>
            <person name="Klenk H.-P."/>
        </authorList>
    </citation>
    <scope>NUCLEOTIDE SEQUENCE [LARGE SCALE GENOMIC DNA]</scope>
    <source>
        <strain evidence="3 4">DSM 45975</strain>
    </source>
</reference>
<dbReference type="PANTHER" id="PTHR43244">
    <property type="match status" value="1"/>
</dbReference>
<keyword evidence="4" id="KW-1185">Reference proteome</keyword>
<sequence>MATPSFPAAVGVWWTSDTRPITEVQRAATELEGLGYGSLWFGEAAGKEALTQSGALLAATRRLRVGTGIANIHARDAMAAESGGRTLVAQYPERFLLGLGVSHAPLVQHRSGTYEKPLTTMRDYLARMDQVSGKIEPGVGRAPRLLAALGPKMLDLSATAADGAHTYLVTPKHTADAREAIGPDKTLVVEQGIAATTDRETALRRAHAHLDMYSVLPNYRNNWLREGFTEDDLVRGGSDRLAEALVAWGRTEDIVGRVREHLDAGADHVVVQLLGEEQTDDPLPALRDLAPALTALTGR</sequence>
<evidence type="ECO:0000313" key="4">
    <source>
        <dbReference type="Proteomes" id="UP000569329"/>
    </source>
</evidence>
<dbReference type="RefSeq" id="WP_182545677.1">
    <property type="nucleotide sequence ID" value="NZ_JACGWZ010000005.1"/>
</dbReference>
<dbReference type="Pfam" id="PF00296">
    <property type="entry name" value="Bac_luciferase"/>
    <property type="match status" value="1"/>
</dbReference>
<name>A0A839E6G5_9PSEU</name>
<dbReference type="PANTHER" id="PTHR43244:SF1">
    <property type="entry name" value="5,10-METHYLENETETRAHYDROMETHANOPTERIN REDUCTASE"/>
    <property type="match status" value="1"/>
</dbReference>
<gene>
    <name evidence="3" type="ORF">FHX42_003854</name>
</gene>
<evidence type="ECO:0000256" key="1">
    <source>
        <dbReference type="ARBA" id="ARBA00023002"/>
    </source>
</evidence>
<organism evidence="3 4">
    <name type="scientific">Halosaccharopolyspora lacisalsi</name>
    <dbReference type="NCBI Taxonomy" id="1000566"/>
    <lineage>
        <taxon>Bacteria</taxon>
        <taxon>Bacillati</taxon>
        <taxon>Actinomycetota</taxon>
        <taxon>Actinomycetes</taxon>
        <taxon>Pseudonocardiales</taxon>
        <taxon>Pseudonocardiaceae</taxon>
        <taxon>Halosaccharopolyspora</taxon>
    </lineage>
</organism>
<evidence type="ECO:0000313" key="3">
    <source>
        <dbReference type="EMBL" id="MBA8826478.1"/>
    </source>
</evidence>
<comment type="caution">
    <text evidence="3">The sequence shown here is derived from an EMBL/GenBank/DDBJ whole genome shotgun (WGS) entry which is preliminary data.</text>
</comment>
<keyword evidence="1" id="KW-0560">Oxidoreductase</keyword>
<dbReference type="NCBIfam" id="TIGR03620">
    <property type="entry name" value="F420_MSMEG_4141"/>
    <property type="match status" value="1"/>
</dbReference>
<dbReference type="AlphaFoldDB" id="A0A839E6G5"/>
<dbReference type="InterPro" id="IPR019922">
    <property type="entry name" value="Lucif-like_OxRdatse_MSMEG_4141"/>
</dbReference>
<protein>
    <submittedName>
        <fullName evidence="3">Putative F420-dependent oxidoreductase</fullName>
    </submittedName>
</protein>
<evidence type="ECO:0000259" key="2">
    <source>
        <dbReference type="Pfam" id="PF00296"/>
    </source>
</evidence>
<feature type="domain" description="Luciferase-like" evidence="2">
    <location>
        <begin position="11"/>
        <end position="267"/>
    </location>
</feature>
<dbReference type="InterPro" id="IPR050564">
    <property type="entry name" value="F420-G6PD/mer"/>
</dbReference>
<dbReference type="Gene3D" id="3.20.20.30">
    <property type="entry name" value="Luciferase-like domain"/>
    <property type="match status" value="1"/>
</dbReference>
<proteinExistence type="predicted"/>
<dbReference type="Proteomes" id="UP000569329">
    <property type="component" value="Unassembled WGS sequence"/>
</dbReference>